<sequence length="126" mass="13004">MAARLTTTTMDGGAAVGSEVLTTACVTSTTTCPDARSTIHPPSIVVEIGSSVASLAGLPILNGADLSFDFLDRIFQCRDVIEDSSSIVSSSEDSCCPPPYGDVTSTSQDFFLISCSDELDNSLSAA</sequence>
<organism evidence="1 2">
    <name type="scientific">Riccia fluitans</name>
    <dbReference type="NCBI Taxonomy" id="41844"/>
    <lineage>
        <taxon>Eukaryota</taxon>
        <taxon>Viridiplantae</taxon>
        <taxon>Streptophyta</taxon>
        <taxon>Embryophyta</taxon>
        <taxon>Marchantiophyta</taxon>
        <taxon>Marchantiopsida</taxon>
        <taxon>Marchantiidae</taxon>
        <taxon>Marchantiales</taxon>
        <taxon>Ricciaceae</taxon>
        <taxon>Riccia</taxon>
    </lineage>
</organism>
<evidence type="ECO:0000313" key="2">
    <source>
        <dbReference type="Proteomes" id="UP001605036"/>
    </source>
</evidence>
<proteinExistence type="predicted"/>
<accession>A0ABD1YY98</accession>
<gene>
    <name evidence="1" type="ORF">R1flu_006848</name>
</gene>
<keyword evidence="2" id="KW-1185">Reference proteome</keyword>
<dbReference type="Proteomes" id="UP001605036">
    <property type="component" value="Unassembled WGS sequence"/>
</dbReference>
<comment type="caution">
    <text evidence="1">The sequence shown here is derived from an EMBL/GenBank/DDBJ whole genome shotgun (WGS) entry which is preliminary data.</text>
</comment>
<dbReference type="EMBL" id="JBHFFA010000003">
    <property type="protein sequence ID" value="KAL2635369.1"/>
    <property type="molecule type" value="Genomic_DNA"/>
</dbReference>
<reference evidence="1 2" key="1">
    <citation type="submission" date="2024-09" db="EMBL/GenBank/DDBJ databases">
        <title>Chromosome-scale assembly of Riccia fluitans.</title>
        <authorList>
            <person name="Paukszto L."/>
            <person name="Sawicki J."/>
            <person name="Karawczyk K."/>
            <person name="Piernik-Szablinska J."/>
            <person name="Szczecinska M."/>
            <person name="Mazdziarz M."/>
        </authorList>
    </citation>
    <scope>NUCLEOTIDE SEQUENCE [LARGE SCALE GENOMIC DNA]</scope>
    <source>
        <strain evidence="1">Rf_01</strain>
        <tissue evidence="1">Aerial parts of the thallus</tissue>
    </source>
</reference>
<protein>
    <submittedName>
        <fullName evidence="1">Uncharacterized protein</fullName>
    </submittedName>
</protein>
<evidence type="ECO:0000313" key="1">
    <source>
        <dbReference type="EMBL" id="KAL2635369.1"/>
    </source>
</evidence>
<dbReference type="AlphaFoldDB" id="A0ABD1YY98"/>
<name>A0ABD1YY98_9MARC</name>